<dbReference type="SUPFAM" id="SSF56801">
    <property type="entry name" value="Acetyl-CoA synthetase-like"/>
    <property type="match status" value="1"/>
</dbReference>
<sequence length="151" mass="16981">MLKRVFSGGEVLTADLQERFFSTLPSELINLYGPTEACIDAAYWICDRNSKEQCIPIGRPINNAKLFILDEQLQPVPIGVSGELYIGGYGLAKGYLNRPDLTAERFIFSDALGMRLYKTGDIARYLPGGEIVFVGRKDNQVKLRFALSWKR</sequence>
<comment type="caution">
    <text evidence="4">The sequence shown here is derived from an EMBL/GenBank/DDBJ whole genome shotgun (WGS) entry which is preliminary data.</text>
</comment>
<gene>
    <name evidence="4" type="ORF">H1191_12760</name>
</gene>
<dbReference type="EMBL" id="JACEIQ010000012">
    <property type="protein sequence ID" value="MBA4495177.1"/>
    <property type="molecule type" value="Genomic_DNA"/>
</dbReference>
<keyword evidence="1" id="KW-0596">Phosphopantetheine</keyword>
<feature type="domain" description="AMP-dependent synthetase/ligase" evidence="3">
    <location>
        <begin position="2"/>
        <end position="96"/>
    </location>
</feature>
<dbReference type="PANTHER" id="PTHR45527:SF1">
    <property type="entry name" value="FATTY ACID SYNTHASE"/>
    <property type="match status" value="1"/>
</dbReference>
<accession>A0A7W1WSB7</accession>
<keyword evidence="2" id="KW-0597">Phosphoprotein</keyword>
<organism evidence="4 5">
    <name type="scientific">Paenactinomyces guangxiensis</name>
    <dbReference type="NCBI Taxonomy" id="1490290"/>
    <lineage>
        <taxon>Bacteria</taxon>
        <taxon>Bacillati</taxon>
        <taxon>Bacillota</taxon>
        <taxon>Bacilli</taxon>
        <taxon>Bacillales</taxon>
        <taxon>Thermoactinomycetaceae</taxon>
        <taxon>Paenactinomyces</taxon>
    </lineage>
</organism>
<dbReference type="Proteomes" id="UP000535491">
    <property type="component" value="Unassembled WGS sequence"/>
</dbReference>
<dbReference type="GO" id="GO:0043041">
    <property type="term" value="P:amino acid activation for nonribosomal peptide biosynthetic process"/>
    <property type="evidence" value="ECO:0007669"/>
    <property type="project" value="TreeGrafter"/>
</dbReference>
<dbReference type="AlphaFoldDB" id="A0A7W1WSB7"/>
<dbReference type="GO" id="GO:0031177">
    <property type="term" value="F:phosphopantetheine binding"/>
    <property type="evidence" value="ECO:0007669"/>
    <property type="project" value="TreeGrafter"/>
</dbReference>
<dbReference type="InterPro" id="IPR000873">
    <property type="entry name" value="AMP-dep_synth/lig_dom"/>
</dbReference>
<evidence type="ECO:0000256" key="1">
    <source>
        <dbReference type="ARBA" id="ARBA00022450"/>
    </source>
</evidence>
<dbReference type="GO" id="GO:0044550">
    <property type="term" value="P:secondary metabolite biosynthetic process"/>
    <property type="evidence" value="ECO:0007669"/>
    <property type="project" value="TreeGrafter"/>
</dbReference>
<name>A0A7W1WSB7_9BACL</name>
<proteinExistence type="predicted"/>
<dbReference type="Pfam" id="PF00501">
    <property type="entry name" value="AMP-binding"/>
    <property type="match status" value="1"/>
</dbReference>
<evidence type="ECO:0000259" key="3">
    <source>
        <dbReference type="Pfam" id="PF00501"/>
    </source>
</evidence>
<evidence type="ECO:0000313" key="4">
    <source>
        <dbReference type="EMBL" id="MBA4495177.1"/>
    </source>
</evidence>
<keyword evidence="5" id="KW-1185">Reference proteome</keyword>
<evidence type="ECO:0000256" key="2">
    <source>
        <dbReference type="ARBA" id="ARBA00022553"/>
    </source>
</evidence>
<reference evidence="4 5" key="1">
    <citation type="submission" date="2020-07" db="EMBL/GenBank/DDBJ databases">
        <authorList>
            <person name="Feng H."/>
        </authorList>
    </citation>
    <scope>NUCLEOTIDE SEQUENCE [LARGE SCALE GENOMIC DNA]</scope>
    <source>
        <strain evidence="5">s-10</strain>
    </source>
</reference>
<dbReference type="Gene3D" id="3.40.50.12780">
    <property type="entry name" value="N-terminal domain of ligase-like"/>
    <property type="match status" value="1"/>
</dbReference>
<dbReference type="FunFam" id="2.30.38.10:FF:000001">
    <property type="entry name" value="Non-ribosomal peptide synthetase PvdI"/>
    <property type="match status" value="1"/>
</dbReference>
<dbReference type="InterPro" id="IPR042099">
    <property type="entry name" value="ANL_N_sf"/>
</dbReference>
<dbReference type="GO" id="GO:0005829">
    <property type="term" value="C:cytosol"/>
    <property type="evidence" value="ECO:0007669"/>
    <property type="project" value="TreeGrafter"/>
</dbReference>
<protein>
    <submittedName>
        <fullName evidence="4">AMP-binding protein</fullName>
    </submittedName>
</protein>
<evidence type="ECO:0000313" key="5">
    <source>
        <dbReference type="Proteomes" id="UP000535491"/>
    </source>
</evidence>
<dbReference type="PANTHER" id="PTHR45527">
    <property type="entry name" value="NONRIBOSOMAL PEPTIDE SYNTHETASE"/>
    <property type="match status" value="1"/>
</dbReference>